<keyword evidence="3" id="KW-0238">DNA-binding</keyword>
<dbReference type="InterPro" id="IPR044946">
    <property type="entry name" value="Restrct_endonuc_typeI_TRD_sf"/>
</dbReference>
<evidence type="ECO:0000256" key="1">
    <source>
        <dbReference type="ARBA" id="ARBA00010923"/>
    </source>
</evidence>
<dbReference type="GO" id="GO:0004519">
    <property type="term" value="F:endonuclease activity"/>
    <property type="evidence" value="ECO:0007669"/>
    <property type="project" value="UniProtKB-KW"/>
</dbReference>
<organism evidence="5 6">
    <name type="scientific">Nocardiopsis codii</name>
    <dbReference type="NCBI Taxonomy" id="3065942"/>
    <lineage>
        <taxon>Bacteria</taxon>
        <taxon>Bacillati</taxon>
        <taxon>Actinomycetota</taxon>
        <taxon>Actinomycetes</taxon>
        <taxon>Streptosporangiales</taxon>
        <taxon>Nocardiopsidaceae</taxon>
        <taxon>Nocardiopsis</taxon>
    </lineage>
</organism>
<dbReference type="EC" id="3.1.21.-" evidence="5"/>
<proteinExistence type="inferred from homology"/>
<evidence type="ECO:0000313" key="6">
    <source>
        <dbReference type="Proteomes" id="UP001356095"/>
    </source>
</evidence>
<gene>
    <name evidence="5" type="ORF">Q8791_16150</name>
</gene>
<feature type="domain" description="Type I restriction modification DNA specificity" evidence="4">
    <location>
        <begin position="11"/>
        <end position="157"/>
    </location>
</feature>
<dbReference type="InterPro" id="IPR000055">
    <property type="entry name" value="Restrct_endonuc_typeI_TRD"/>
</dbReference>
<keyword evidence="5" id="KW-0255">Endonuclease</keyword>
<protein>
    <submittedName>
        <fullName evidence="5">Restriction endonuclease subunit S</fullName>
        <ecNumber evidence="5">3.1.21.-</ecNumber>
    </submittedName>
</protein>
<keyword evidence="5" id="KW-0378">Hydrolase</keyword>
<sequence length="421" mass="46205">MTRTSLPLRRLFKIFNGGTPTASEENWGGSIPWATPVDLANGAIGVSETQRTLTQVGVKSSSSVVPRGSILLSTRAPIGYTAIAEIPIAFNQGCRALVPLGESDVRFFRYQLEARKNDLRAAGMGTTFSELSSGALADFEVECPSFSEQRIIADFLDIEVSRLEALVSASERIRALLNDKRAELIYSEALGSRVRGRHKDVALGWVSGVPESWEVVPLKYIARLGTGHTPSRTNSKYWENCDIPWISLFDVGRMRDPRQEVIGSTTQMISQLGLDGSSAVLHPAGTVVLSRTASVGFSTIMGKEMAVSQHFVTWTCGDRINPTYLLYLLRSMKQYFESVQVGTTNVTVFMPDLYSIRVPLPPILTQEEIVNEIQSRVGEIDHLACKVDRKISLLKERKHALITAAVTGQIDVTTARGADLS</sequence>
<dbReference type="CDD" id="cd17248">
    <property type="entry name" value="RMtype1_S_AmiI-TRD2-CR2_like"/>
    <property type="match status" value="1"/>
</dbReference>
<dbReference type="RefSeq" id="WP_330092537.1">
    <property type="nucleotide sequence ID" value="NZ_JAUZMY010000015.1"/>
</dbReference>
<dbReference type="Gene3D" id="3.90.220.20">
    <property type="entry name" value="DNA methylase specificity domains"/>
    <property type="match status" value="2"/>
</dbReference>
<dbReference type="SUPFAM" id="SSF116734">
    <property type="entry name" value="DNA methylase specificity domain"/>
    <property type="match status" value="2"/>
</dbReference>
<feature type="domain" description="Type I restriction modification DNA specificity" evidence="4">
    <location>
        <begin position="210"/>
        <end position="371"/>
    </location>
</feature>
<comment type="similarity">
    <text evidence="1">Belongs to the type-I restriction system S methylase family.</text>
</comment>
<evidence type="ECO:0000256" key="2">
    <source>
        <dbReference type="ARBA" id="ARBA00022747"/>
    </source>
</evidence>
<name>A0ABU7KB16_9ACTN</name>
<dbReference type="Gene3D" id="1.10.287.1120">
    <property type="entry name" value="Bipartite methylase S protein"/>
    <property type="match status" value="1"/>
</dbReference>
<dbReference type="InterPro" id="IPR052021">
    <property type="entry name" value="Type-I_RS_S_subunit"/>
</dbReference>
<reference evidence="5 6" key="1">
    <citation type="submission" date="2023-08" db="EMBL/GenBank/DDBJ databases">
        <authorList>
            <person name="Girao M."/>
            <person name="Carvalho M.F."/>
        </authorList>
    </citation>
    <scope>NUCLEOTIDE SEQUENCE [LARGE SCALE GENOMIC DNA]</scope>
    <source>
        <strain evidence="5 6">CT-R113</strain>
    </source>
</reference>
<dbReference type="GO" id="GO:0016787">
    <property type="term" value="F:hydrolase activity"/>
    <property type="evidence" value="ECO:0007669"/>
    <property type="project" value="UniProtKB-KW"/>
</dbReference>
<dbReference type="EMBL" id="JAUZMY010000015">
    <property type="protein sequence ID" value="MEE2038757.1"/>
    <property type="molecule type" value="Genomic_DNA"/>
</dbReference>
<evidence type="ECO:0000256" key="3">
    <source>
        <dbReference type="ARBA" id="ARBA00023125"/>
    </source>
</evidence>
<accession>A0ABU7KB16</accession>
<comment type="caution">
    <text evidence="5">The sequence shown here is derived from an EMBL/GenBank/DDBJ whole genome shotgun (WGS) entry which is preliminary data.</text>
</comment>
<keyword evidence="6" id="KW-1185">Reference proteome</keyword>
<dbReference type="Pfam" id="PF01420">
    <property type="entry name" value="Methylase_S"/>
    <property type="match status" value="2"/>
</dbReference>
<evidence type="ECO:0000259" key="4">
    <source>
        <dbReference type="Pfam" id="PF01420"/>
    </source>
</evidence>
<keyword evidence="5" id="KW-0540">Nuclease</keyword>
<dbReference type="PANTHER" id="PTHR30408:SF12">
    <property type="entry name" value="TYPE I RESTRICTION ENZYME MJAVIII SPECIFICITY SUBUNIT"/>
    <property type="match status" value="1"/>
</dbReference>
<evidence type="ECO:0000313" key="5">
    <source>
        <dbReference type="EMBL" id="MEE2038757.1"/>
    </source>
</evidence>
<dbReference type="Proteomes" id="UP001356095">
    <property type="component" value="Unassembled WGS sequence"/>
</dbReference>
<dbReference type="PANTHER" id="PTHR30408">
    <property type="entry name" value="TYPE-1 RESTRICTION ENZYME ECOKI SPECIFICITY PROTEIN"/>
    <property type="match status" value="1"/>
</dbReference>
<keyword evidence="2" id="KW-0680">Restriction system</keyword>